<evidence type="ECO:0000313" key="3">
    <source>
        <dbReference type="Proteomes" id="UP001320715"/>
    </source>
</evidence>
<comment type="caution">
    <text evidence="2">The sequence shown here is derived from an EMBL/GenBank/DDBJ whole genome shotgun (WGS) entry which is preliminary data.</text>
</comment>
<dbReference type="NCBIfam" id="NF047498">
    <property type="entry name" value="LIC_12616_fam"/>
    <property type="match status" value="1"/>
</dbReference>
<dbReference type="RefSeq" id="WP_252914745.1">
    <property type="nucleotide sequence ID" value="NZ_JAAAML010000001.1"/>
</dbReference>
<dbReference type="Proteomes" id="UP001320715">
    <property type="component" value="Unassembled WGS sequence"/>
</dbReference>
<evidence type="ECO:0000259" key="1">
    <source>
        <dbReference type="Pfam" id="PF23961"/>
    </source>
</evidence>
<evidence type="ECO:0000313" key="2">
    <source>
        <dbReference type="EMBL" id="MCO6407361.1"/>
    </source>
</evidence>
<proteinExistence type="predicted"/>
<dbReference type="InterPro" id="IPR057087">
    <property type="entry name" value="Gp12-like"/>
</dbReference>
<name>A0ABT1CPP5_9HYPH</name>
<accession>A0ABT1CPP5</accession>
<reference evidence="2 3" key="1">
    <citation type="submission" date="2020-01" db="EMBL/GenBank/DDBJ databases">
        <title>Genomes of bacteria type strains.</title>
        <authorList>
            <person name="Chen J."/>
            <person name="Zhu S."/>
            <person name="Yang J."/>
        </authorList>
    </citation>
    <scope>NUCLEOTIDE SEQUENCE [LARGE SCALE GENOMIC DNA]</scope>
    <source>
        <strain evidence="2 3">DSM 16655</strain>
    </source>
</reference>
<sequence length="167" mass="18620">MTNDEAHSAIVRWVAAKTGVTTIKAHQGGAAPALPYIMVNMTGFAEVRENAIDIEFTETDELNSEDEKIVEAAPVTEMEWRFSVHAYGDNPTDQLRPIVSVMKLSQGTEPAYPGLTIHEASQIRNVPDWINNEWQPRAQMDLFARGIIRDASNVDVIDEYSFDIAQS</sequence>
<protein>
    <recommendedName>
        <fullName evidence="1">Phage neck terminator protein gp12-like domain-containing protein</fullName>
    </recommendedName>
</protein>
<dbReference type="EMBL" id="JAAAML010000001">
    <property type="protein sequence ID" value="MCO6407361.1"/>
    <property type="molecule type" value="Genomic_DNA"/>
</dbReference>
<keyword evidence="3" id="KW-1185">Reference proteome</keyword>
<dbReference type="Pfam" id="PF23961">
    <property type="entry name" value="Phage_tail_terminator_9"/>
    <property type="match status" value="1"/>
</dbReference>
<feature type="domain" description="Phage neck terminator protein gp12-like" evidence="1">
    <location>
        <begin position="9"/>
        <end position="161"/>
    </location>
</feature>
<organism evidence="2 3">
    <name type="scientific">Hoeflea alexandrii</name>
    <dbReference type="NCBI Taxonomy" id="288436"/>
    <lineage>
        <taxon>Bacteria</taxon>
        <taxon>Pseudomonadati</taxon>
        <taxon>Pseudomonadota</taxon>
        <taxon>Alphaproteobacteria</taxon>
        <taxon>Hyphomicrobiales</taxon>
        <taxon>Rhizobiaceae</taxon>
        <taxon>Hoeflea</taxon>
    </lineage>
</organism>
<gene>
    <name evidence="2" type="ORF">GTW23_04170</name>
</gene>